<dbReference type="Gene3D" id="3.40.50.2000">
    <property type="entry name" value="Glycogen Phosphorylase B"/>
    <property type="match status" value="1"/>
</dbReference>
<evidence type="ECO:0000256" key="2">
    <source>
        <dbReference type="ARBA" id="ARBA00022676"/>
    </source>
</evidence>
<dbReference type="GO" id="GO:0016020">
    <property type="term" value="C:membrane"/>
    <property type="evidence" value="ECO:0007669"/>
    <property type="project" value="UniProtKB-SubCell"/>
</dbReference>
<comment type="catalytic activity">
    <reaction evidence="5">
        <text>glucuronate acceptor + UDP-alpha-D-glucuronate = acceptor beta-D-glucuronoside + UDP + H(+)</text>
        <dbReference type="Rhea" id="RHEA:21032"/>
        <dbReference type="ChEBI" id="CHEBI:15378"/>
        <dbReference type="ChEBI" id="CHEBI:58052"/>
        <dbReference type="ChEBI" id="CHEBI:58223"/>
        <dbReference type="ChEBI" id="CHEBI:132367"/>
        <dbReference type="ChEBI" id="CHEBI:132368"/>
        <dbReference type="EC" id="2.4.1.17"/>
    </reaction>
</comment>
<keyword evidence="5" id="KW-1133">Transmembrane helix</keyword>
<comment type="similarity">
    <text evidence="1 4">Belongs to the UDP-glycosyltransferase family.</text>
</comment>
<dbReference type="CDD" id="cd03784">
    <property type="entry name" value="GT1_Gtf-like"/>
    <property type="match status" value="1"/>
</dbReference>
<feature type="chain" id="PRO_5043103611" description="UDP-glucuronosyltransferase" evidence="5">
    <location>
        <begin position="24"/>
        <end position="512"/>
    </location>
</feature>
<feature type="transmembrane region" description="Helical" evidence="5">
    <location>
        <begin position="473"/>
        <end position="501"/>
    </location>
</feature>
<dbReference type="PANTHER" id="PTHR48043:SF145">
    <property type="entry name" value="FI06409P-RELATED"/>
    <property type="match status" value="1"/>
</dbReference>
<evidence type="ECO:0000256" key="5">
    <source>
        <dbReference type="RuleBase" id="RU362059"/>
    </source>
</evidence>
<dbReference type="GO" id="GO:0015020">
    <property type="term" value="F:glucuronosyltransferase activity"/>
    <property type="evidence" value="ECO:0007669"/>
    <property type="project" value="UniProtKB-EC"/>
</dbReference>
<dbReference type="EC" id="2.4.1.17" evidence="5"/>
<accession>A0AAV2IE99</accession>
<keyword evidence="2 4" id="KW-0328">Glycosyltransferase</keyword>
<dbReference type="Proteomes" id="UP001497497">
    <property type="component" value="Unassembled WGS sequence"/>
</dbReference>
<evidence type="ECO:0000313" key="7">
    <source>
        <dbReference type="Proteomes" id="UP001497497"/>
    </source>
</evidence>
<evidence type="ECO:0000256" key="4">
    <source>
        <dbReference type="RuleBase" id="RU003718"/>
    </source>
</evidence>
<dbReference type="Pfam" id="PF00201">
    <property type="entry name" value="UDPGT"/>
    <property type="match status" value="1"/>
</dbReference>
<dbReference type="SUPFAM" id="SSF53756">
    <property type="entry name" value="UDP-Glycosyltransferase/glycogen phosphorylase"/>
    <property type="match status" value="1"/>
</dbReference>
<protein>
    <recommendedName>
        <fullName evidence="5">UDP-glucuronosyltransferase</fullName>
        <ecNumber evidence="5">2.4.1.17</ecNumber>
    </recommendedName>
</protein>
<dbReference type="FunFam" id="3.40.50.2000:FF:000021">
    <property type="entry name" value="UDP-glucuronosyltransferase"/>
    <property type="match status" value="1"/>
</dbReference>
<evidence type="ECO:0000313" key="6">
    <source>
        <dbReference type="EMBL" id="CAL1544432.1"/>
    </source>
</evidence>
<keyword evidence="5" id="KW-0732">Signal</keyword>
<sequence length="512" mass="58098">MFYKKKAVVILAILTLTQSWADAKTVVMFPAPMKSYFIYHANIGQALVDLGHDVWICIPDYLADKGLIKYKDIKTIVYGKGLGDMEATTFKETNMIDKFWAGETQSFKHLFPTIKVLKSFSRKILSETELVDKIRHVSPDLFILDAFMFTRNLLVLPYKLDLPFALIGTLHEVALARIPYSPAAEPQCSQVITDKMTFSERVSSTLIALLSITYDIFTDNDVVTTFAPEKPFKSLNDIALQAEIFISESDHILDYPRPMLPNTKRIGGSSVSEAKPLTGDFQSFVNSSANGVAVVSFGSTDLKFPAHILTKMVQAFEKLDLNVVWKANLTSPKPDKIMITKWLPQNDLLGHPKTRVFVSHCGKNGQYEALYHAVPILCLPIYGDQYYNSERIRVKGFGLGADIRTITAEEFADLIKEVAYNPKYKNNIQKASTLFKELYKVPMKEAAYWFDHVMKYGGDYMRSSGQEMPMYQFLLLDVMAFLTGIILTILSLLFLVARFCFRRIKQYKIKTD</sequence>
<keyword evidence="3 4" id="KW-0808">Transferase</keyword>
<dbReference type="InterPro" id="IPR002213">
    <property type="entry name" value="UDP_glucos_trans"/>
</dbReference>
<dbReference type="PANTHER" id="PTHR48043">
    <property type="entry name" value="EG:EG0003.4 PROTEIN-RELATED"/>
    <property type="match status" value="1"/>
</dbReference>
<dbReference type="InterPro" id="IPR035595">
    <property type="entry name" value="UDP_glycos_trans_CS"/>
</dbReference>
<keyword evidence="5" id="KW-0812">Transmembrane</keyword>
<gene>
    <name evidence="6" type="ORF">GSLYS_00017945001</name>
</gene>
<evidence type="ECO:0000256" key="3">
    <source>
        <dbReference type="ARBA" id="ARBA00022679"/>
    </source>
</evidence>
<keyword evidence="7" id="KW-1185">Reference proteome</keyword>
<proteinExistence type="inferred from homology"/>
<evidence type="ECO:0000256" key="1">
    <source>
        <dbReference type="ARBA" id="ARBA00009995"/>
    </source>
</evidence>
<feature type="signal peptide" evidence="5">
    <location>
        <begin position="1"/>
        <end position="23"/>
    </location>
</feature>
<dbReference type="PROSITE" id="PS00375">
    <property type="entry name" value="UDPGT"/>
    <property type="match status" value="1"/>
</dbReference>
<organism evidence="6 7">
    <name type="scientific">Lymnaea stagnalis</name>
    <name type="common">Great pond snail</name>
    <name type="synonym">Helix stagnalis</name>
    <dbReference type="NCBI Taxonomy" id="6523"/>
    <lineage>
        <taxon>Eukaryota</taxon>
        <taxon>Metazoa</taxon>
        <taxon>Spiralia</taxon>
        <taxon>Lophotrochozoa</taxon>
        <taxon>Mollusca</taxon>
        <taxon>Gastropoda</taxon>
        <taxon>Heterobranchia</taxon>
        <taxon>Euthyneura</taxon>
        <taxon>Panpulmonata</taxon>
        <taxon>Hygrophila</taxon>
        <taxon>Lymnaeoidea</taxon>
        <taxon>Lymnaeidae</taxon>
        <taxon>Lymnaea</taxon>
    </lineage>
</organism>
<dbReference type="AlphaFoldDB" id="A0AAV2IE99"/>
<dbReference type="EMBL" id="CAXITT010000621">
    <property type="protein sequence ID" value="CAL1544432.1"/>
    <property type="molecule type" value="Genomic_DNA"/>
</dbReference>
<comment type="caution">
    <text evidence="6">The sequence shown here is derived from an EMBL/GenBank/DDBJ whole genome shotgun (WGS) entry which is preliminary data.</text>
</comment>
<dbReference type="InterPro" id="IPR050271">
    <property type="entry name" value="UDP-glycosyltransferase"/>
</dbReference>
<reference evidence="6 7" key="1">
    <citation type="submission" date="2024-04" db="EMBL/GenBank/DDBJ databases">
        <authorList>
            <consortium name="Genoscope - CEA"/>
            <person name="William W."/>
        </authorList>
    </citation>
    <scope>NUCLEOTIDE SEQUENCE [LARGE SCALE GENOMIC DNA]</scope>
</reference>
<name>A0AAV2IE99_LYMST</name>
<comment type="subcellular location">
    <subcellularLocation>
        <location evidence="5">Membrane</location>
        <topology evidence="5">Single-pass membrane protein</topology>
    </subcellularLocation>
</comment>
<keyword evidence="5" id="KW-0472">Membrane</keyword>